<dbReference type="InterPro" id="IPR006619">
    <property type="entry name" value="PGRP_domain_met/bac"/>
</dbReference>
<gene>
    <name evidence="5" type="primary">106053407</name>
</gene>
<dbReference type="InterPro" id="IPR015510">
    <property type="entry name" value="PGRP"/>
</dbReference>
<dbReference type="SMART" id="SM00644">
    <property type="entry name" value="Ami_2"/>
    <property type="match status" value="1"/>
</dbReference>
<name>A0A2C9L0S5_BIOGL</name>
<dbReference type="PANTHER" id="PTHR11022:SF41">
    <property type="entry name" value="PEPTIDOGLYCAN-RECOGNITION PROTEIN LC-RELATED"/>
    <property type="match status" value="1"/>
</dbReference>
<dbReference type="SMART" id="SM00701">
    <property type="entry name" value="PGRP"/>
    <property type="match status" value="1"/>
</dbReference>
<dbReference type="EnsemblMetazoa" id="BGLB025650-RA">
    <property type="protein sequence ID" value="BGLB025650-PA"/>
    <property type="gene ID" value="BGLB025650"/>
</dbReference>
<evidence type="ECO:0000313" key="5">
    <source>
        <dbReference type="EnsemblMetazoa" id="BGLB025650-PA"/>
    </source>
</evidence>
<dbReference type="STRING" id="6526.A0A2C9L0S5"/>
<organism evidence="5 6">
    <name type="scientific">Biomphalaria glabrata</name>
    <name type="common">Bloodfluke planorb</name>
    <name type="synonym">Freshwater snail</name>
    <dbReference type="NCBI Taxonomy" id="6526"/>
    <lineage>
        <taxon>Eukaryota</taxon>
        <taxon>Metazoa</taxon>
        <taxon>Spiralia</taxon>
        <taxon>Lophotrochozoa</taxon>
        <taxon>Mollusca</taxon>
        <taxon>Gastropoda</taxon>
        <taxon>Heterobranchia</taxon>
        <taxon>Euthyneura</taxon>
        <taxon>Panpulmonata</taxon>
        <taxon>Hygrophila</taxon>
        <taxon>Lymnaeoidea</taxon>
        <taxon>Planorbidae</taxon>
        <taxon>Biomphalaria</taxon>
    </lineage>
</organism>
<dbReference type="GO" id="GO:0008270">
    <property type="term" value="F:zinc ion binding"/>
    <property type="evidence" value="ECO:0007669"/>
    <property type="project" value="InterPro"/>
</dbReference>
<feature type="signal peptide" evidence="2">
    <location>
        <begin position="1"/>
        <end position="21"/>
    </location>
</feature>
<comment type="similarity">
    <text evidence="1">Belongs to the N-acetylmuramoyl-L-alanine amidase 2 family.</text>
</comment>
<dbReference type="Proteomes" id="UP000076420">
    <property type="component" value="Unassembled WGS sequence"/>
</dbReference>
<dbReference type="SUPFAM" id="SSF55846">
    <property type="entry name" value="N-acetylmuramoyl-L-alanine amidase-like"/>
    <property type="match status" value="1"/>
</dbReference>
<dbReference type="InterPro" id="IPR002502">
    <property type="entry name" value="Amidase_domain"/>
</dbReference>
<sequence>MSVNDVVLLSICVLFISSSSCQENCPNINSRSLWGARSPLSVSYMSGSPSLVIVKETGTTECMSRGNCLSAVKNIQNSDVLIHGKQDIACSFLVGGDGLVYEGRGWDIQPEYPDSLEICVIGKFDKNTPTSAQRGGLVALIECAISKGKLTSAYTVQTPRDLTATSDNPGDMLYSLVKQLPHYFVTTSSATSTTQATTIST</sequence>
<evidence type="ECO:0000256" key="1">
    <source>
        <dbReference type="ARBA" id="ARBA00007553"/>
    </source>
</evidence>
<protein>
    <recommendedName>
        <fullName evidence="7">Peptidoglycan recognition protein family domain-containing protein</fullName>
    </recommendedName>
</protein>
<dbReference type="VEuPathDB" id="VectorBase:BGLAX_048937"/>
<proteinExistence type="inferred from homology"/>
<evidence type="ECO:0000259" key="3">
    <source>
        <dbReference type="SMART" id="SM00644"/>
    </source>
</evidence>
<evidence type="ECO:0000256" key="2">
    <source>
        <dbReference type="SAM" id="SignalP"/>
    </source>
</evidence>
<feature type="domain" description="N-acetylmuramoyl-L-alanine amidase" evidence="3">
    <location>
        <begin position="37"/>
        <end position="170"/>
    </location>
</feature>
<accession>A0A2C9L0S5</accession>
<dbReference type="Gene3D" id="3.40.80.10">
    <property type="entry name" value="Peptidoglycan recognition protein-like"/>
    <property type="match status" value="1"/>
</dbReference>
<feature type="domain" description="Peptidoglycan recognition protein family" evidence="4">
    <location>
        <begin position="26"/>
        <end position="163"/>
    </location>
</feature>
<keyword evidence="2" id="KW-0732">Signal</keyword>
<evidence type="ECO:0008006" key="7">
    <source>
        <dbReference type="Google" id="ProtNLM"/>
    </source>
</evidence>
<dbReference type="OrthoDB" id="6135264at2759"/>
<dbReference type="PANTHER" id="PTHR11022">
    <property type="entry name" value="PEPTIDOGLYCAN RECOGNITION PROTEIN"/>
    <property type="match status" value="1"/>
</dbReference>
<reference evidence="5" key="1">
    <citation type="submission" date="2020-05" db="UniProtKB">
        <authorList>
            <consortium name="EnsemblMetazoa"/>
        </authorList>
    </citation>
    <scope>IDENTIFICATION</scope>
    <source>
        <strain evidence="5">BB02</strain>
    </source>
</reference>
<evidence type="ECO:0000313" key="6">
    <source>
        <dbReference type="Proteomes" id="UP000076420"/>
    </source>
</evidence>
<dbReference type="GO" id="GO:0008745">
    <property type="term" value="F:N-acetylmuramoyl-L-alanine amidase activity"/>
    <property type="evidence" value="ECO:0007669"/>
    <property type="project" value="InterPro"/>
</dbReference>
<dbReference type="Pfam" id="PF01510">
    <property type="entry name" value="Amidase_2"/>
    <property type="match status" value="1"/>
</dbReference>
<dbReference type="InterPro" id="IPR036505">
    <property type="entry name" value="Amidase/PGRP_sf"/>
</dbReference>
<evidence type="ECO:0000259" key="4">
    <source>
        <dbReference type="SMART" id="SM00701"/>
    </source>
</evidence>
<dbReference type="AlphaFoldDB" id="A0A2C9L0S5"/>
<dbReference type="CDD" id="cd06583">
    <property type="entry name" value="PGRP"/>
    <property type="match status" value="1"/>
</dbReference>
<feature type="chain" id="PRO_5013130046" description="Peptidoglycan recognition protein family domain-containing protein" evidence="2">
    <location>
        <begin position="22"/>
        <end position="201"/>
    </location>
</feature>
<dbReference type="KEGG" id="bgt:106053407"/>
<dbReference type="GO" id="GO:0009253">
    <property type="term" value="P:peptidoglycan catabolic process"/>
    <property type="evidence" value="ECO:0007669"/>
    <property type="project" value="InterPro"/>
</dbReference>
<dbReference type="VEuPathDB" id="VectorBase:BGLB025650"/>